<name>A0AAZ3SWF1_ONCTS</name>
<feature type="compositionally biased region" description="Low complexity" evidence="6">
    <location>
        <begin position="281"/>
        <end position="315"/>
    </location>
</feature>
<feature type="transmembrane region" description="Helical" evidence="7">
    <location>
        <begin position="47"/>
        <end position="71"/>
    </location>
</feature>
<sequence length="435" mass="48301">MCADNSTLLEAVLYGHPPCDGWTNNTEGAFYHLGNTVLFLGYMGGSGTYGCLFIFGFLTIAFTCLALWGWMTMCGVDVFTWNLLLLVACVLQICHLVYRLEQDGLASEELLALYSAVYQPLDVPVQVFKDIVGACENKVLALGVEETYAVEGKTPIDQLSFLLSGRIRVSLDGQFLHYIFPHKFLDSPEWESLRPNEEGNFQVTLTAETDCRYISWRRCRLYMLLSKERYIARLFSIMLGSDIADKLYSLNDKLFAKSGVRLDIRLPSLYHVLAPSSLGSEGEVYSGSGSGSARDQVAPVEQQEAAVVDVDPVPAYQRSEPPTPPTPRLQIREKTPTPSRPTPCQPSQRQPSDMEMPSEQRKLALTRIERGVGGPGAQLSKWTSTLECHTPVYIIPTVVRAKLNPLGRRNCPWSPETGLCCGTDLGKGTKTFLQH</sequence>
<dbReference type="InterPro" id="IPR018490">
    <property type="entry name" value="cNMP-bd_dom_sf"/>
</dbReference>
<keyword evidence="4 7" id="KW-1133">Transmembrane helix</keyword>
<proteinExistence type="inferred from homology"/>
<evidence type="ECO:0000256" key="6">
    <source>
        <dbReference type="SAM" id="MobiDB-lite"/>
    </source>
</evidence>
<evidence type="ECO:0000313" key="10">
    <source>
        <dbReference type="Proteomes" id="UP000694402"/>
    </source>
</evidence>
<comment type="similarity">
    <text evidence="2">Belongs to the popeye family.</text>
</comment>
<keyword evidence="3 7" id="KW-0812">Transmembrane</keyword>
<evidence type="ECO:0000256" key="3">
    <source>
        <dbReference type="ARBA" id="ARBA00022692"/>
    </source>
</evidence>
<dbReference type="PANTHER" id="PTHR12101:SF15">
    <property type="entry name" value="POPEYE DOMAIN-CONTAINING PROTEIN 2"/>
    <property type="match status" value="1"/>
</dbReference>
<accession>A0AAZ3SWF1</accession>
<gene>
    <name evidence="9" type="primary">LOC112240627</name>
</gene>
<evidence type="ECO:0000256" key="2">
    <source>
        <dbReference type="ARBA" id="ARBA00007146"/>
    </source>
</evidence>
<feature type="domain" description="POPDC1-3" evidence="8">
    <location>
        <begin position="27"/>
        <end position="253"/>
    </location>
</feature>
<organism evidence="9 10">
    <name type="scientific">Oncorhynchus tshawytscha</name>
    <name type="common">Chinook salmon</name>
    <name type="synonym">Salmo tshawytscha</name>
    <dbReference type="NCBI Taxonomy" id="74940"/>
    <lineage>
        <taxon>Eukaryota</taxon>
        <taxon>Metazoa</taxon>
        <taxon>Chordata</taxon>
        <taxon>Craniata</taxon>
        <taxon>Vertebrata</taxon>
        <taxon>Euteleostomi</taxon>
        <taxon>Actinopterygii</taxon>
        <taxon>Neopterygii</taxon>
        <taxon>Teleostei</taxon>
        <taxon>Protacanthopterygii</taxon>
        <taxon>Salmoniformes</taxon>
        <taxon>Salmonidae</taxon>
        <taxon>Salmoninae</taxon>
        <taxon>Oncorhynchus</taxon>
    </lineage>
</organism>
<evidence type="ECO:0000256" key="1">
    <source>
        <dbReference type="ARBA" id="ARBA00004141"/>
    </source>
</evidence>
<dbReference type="SUPFAM" id="SSF51206">
    <property type="entry name" value="cAMP-binding domain-like"/>
    <property type="match status" value="1"/>
</dbReference>
<dbReference type="GO" id="GO:0030552">
    <property type="term" value="F:cAMP binding"/>
    <property type="evidence" value="ECO:0007669"/>
    <property type="project" value="TreeGrafter"/>
</dbReference>
<dbReference type="PANTHER" id="PTHR12101">
    <property type="entry name" value="POPEYE DOMAIN CONTAINING PROTEIN"/>
    <property type="match status" value="1"/>
</dbReference>
<reference evidence="10" key="1">
    <citation type="journal article" date="2018" name="PLoS ONE">
        <title>Chinook salmon (Oncorhynchus tshawytscha) genome and transcriptome.</title>
        <authorList>
            <person name="Christensen K.A."/>
            <person name="Leong J.S."/>
            <person name="Sakhrani D."/>
            <person name="Biagi C.A."/>
            <person name="Minkley D.R."/>
            <person name="Withler R.E."/>
            <person name="Rondeau E.B."/>
            <person name="Koop B.F."/>
            <person name="Devlin R.H."/>
        </authorList>
    </citation>
    <scope>NUCLEOTIDE SEQUENCE [LARGE SCALE GENOMIC DNA]</scope>
</reference>
<evidence type="ECO:0000313" key="9">
    <source>
        <dbReference type="Ensembl" id="ENSOTSP00005157354.1"/>
    </source>
</evidence>
<dbReference type="Pfam" id="PF04831">
    <property type="entry name" value="POPDC1-3"/>
    <property type="match status" value="1"/>
</dbReference>
<dbReference type="GeneTree" id="ENSGT00390000002563"/>
<dbReference type="GO" id="GO:0007507">
    <property type="term" value="P:heart development"/>
    <property type="evidence" value="ECO:0007669"/>
    <property type="project" value="TreeGrafter"/>
</dbReference>
<dbReference type="InterPro" id="IPR055272">
    <property type="entry name" value="POPDC1-3_dom"/>
</dbReference>
<protein>
    <submittedName>
        <fullName evidence="9">Popeye domain cAMP effector 2</fullName>
    </submittedName>
</protein>
<dbReference type="Proteomes" id="UP000694402">
    <property type="component" value="Unassembled WGS sequence"/>
</dbReference>
<dbReference type="GO" id="GO:0007519">
    <property type="term" value="P:skeletal muscle tissue development"/>
    <property type="evidence" value="ECO:0007669"/>
    <property type="project" value="TreeGrafter"/>
</dbReference>
<dbReference type="Ensembl" id="ENSOTST00005141877.1">
    <property type="protein sequence ID" value="ENSOTSP00005157354.1"/>
    <property type="gene ID" value="ENSOTSG00005000373.2"/>
</dbReference>
<evidence type="ECO:0000256" key="4">
    <source>
        <dbReference type="ARBA" id="ARBA00022989"/>
    </source>
</evidence>
<evidence type="ECO:0000259" key="8">
    <source>
        <dbReference type="Pfam" id="PF04831"/>
    </source>
</evidence>
<feature type="transmembrane region" description="Helical" evidence="7">
    <location>
        <begin position="78"/>
        <end position="98"/>
    </location>
</feature>
<keyword evidence="5 7" id="KW-0472">Membrane</keyword>
<reference evidence="9" key="3">
    <citation type="submission" date="2025-09" db="UniProtKB">
        <authorList>
            <consortium name="Ensembl"/>
        </authorList>
    </citation>
    <scope>IDENTIFICATION</scope>
</reference>
<dbReference type="AlphaFoldDB" id="A0AAZ3SWF1"/>
<evidence type="ECO:0000256" key="5">
    <source>
        <dbReference type="ARBA" id="ARBA00023136"/>
    </source>
</evidence>
<dbReference type="GO" id="GO:0051146">
    <property type="term" value="P:striated muscle cell differentiation"/>
    <property type="evidence" value="ECO:0007669"/>
    <property type="project" value="TreeGrafter"/>
</dbReference>
<comment type="subcellular location">
    <subcellularLocation>
        <location evidence="1">Membrane</location>
        <topology evidence="1">Multi-pass membrane protein</topology>
    </subcellularLocation>
</comment>
<dbReference type="GO" id="GO:0042391">
    <property type="term" value="P:regulation of membrane potential"/>
    <property type="evidence" value="ECO:0007669"/>
    <property type="project" value="TreeGrafter"/>
</dbReference>
<dbReference type="InterPro" id="IPR006916">
    <property type="entry name" value="POPDC1-3"/>
</dbReference>
<dbReference type="GO" id="GO:0042383">
    <property type="term" value="C:sarcolemma"/>
    <property type="evidence" value="ECO:0007669"/>
    <property type="project" value="TreeGrafter"/>
</dbReference>
<feature type="region of interest" description="Disordered" evidence="6">
    <location>
        <begin position="281"/>
        <end position="359"/>
    </location>
</feature>
<reference evidence="9" key="2">
    <citation type="submission" date="2025-08" db="UniProtKB">
        <authorList>
            <consortium name="Ensembl"/>
        </authorList>
    </citation>
    <scope>IDENTIFICATION</scope>
</reference>
<evidence type="ECO:0000256" key="7">
    <source>
        <dbReference type="SAM" id="Phobius"/>
    </source>
</evidence>
<keyword evidence="10" id="KW-1185">Reference proteome</keyword>